<evidence type="ECO:0000313" key="4">
    <source>
        <dbReference type="Proteomes" id="UP000069241"/>
    </source>
</evidence>
<dbReference type="InterPro" id="IPR010982">
    <property type="entry name" value="Lambda_DNA-bd_dom_sf"/>
</dbReference>
<organism evidence="3 4">
    <name type="scientific">Desulfovibrio fairfieldensis</name>
    <dbReference type="NCBI Taxonomy" id="44742"/>
    <lineage>
        <taxon>Bacteria</taxon>
        <taxon>Pseudomonadati</taxon>
        <taxon>Thermodesulfobacteriota</taxon>
        <taxon>Desulfovibrionia</taxon>
        <taxon>Desulfovibrionales</taxon>
        <taxon>Desulfovibrionaceae</taxon>
        <taxon>Desulfovibrio</taxon>
    </lineage>
</organism>
<name>A0A0X8JK96_9BACT</name>
<feature type="domain" description="HTH cro/C1-type" evidence="2">
    <location>
        <begin position="13"/>
        <end position="67"/>
    </location>
</feature>
<protein>
    <recommendedName>
        <fullName evidence="2">HTH cro/C1-type domain-containing protein</fullName>
    </recommendedName>
</protein>
<keyword evidence="1" id="KW-0238">DNA-binding</keyword>
<dbReference type="GO" id="GO:0003677">
    <property type="term" value="F:DNA binding"/>
    <property type="evidence" value="ECO:0007669"/>
    <property type="project" value="UniProtKB-KW"/>
</dbReference>
<dbReference type="STRING" id="44742.AXF13_09450"/>
<evidence type="ECO:0000256" key="1">
    <source>
        <dbReference type="ARBA" id="ARBA00023125"/>
    </source>
</evidence>
<dbReference type="GO" id="GO:0003700">
    <property type="term" value="F:DNA-binding transcription factor activity"/>
    <property type="evidence" value="ECO:0007669"/>
    <property type="project" value="TreeGrafter"/>
</dbReference>
<dbReference type="EMBL" id="CP014229">
    <property type="protein sequence ID" value="AMD90324.1"/>
    <property type="molecule type" value="Genomic_DNA"/>
</dbReference>
<gene>
    <name evidence="3" type="ORF">AXF13_09450</name>
</gene>
<dbReference type="KEGG" id="dfi:AXF13_09450"/>
<dbReference type="Gene3D" id="1.10.260.40">
    <property type="entry name" value="lambda repressor-like DNA-binding domains"/>
    <property type="match status" value="1"/>
</dbReference>
<dbReference type="InterPro" id="IPR050807">
    <property type="entry name" value="TransReg_Diox_bact_type"/>
</dbReference>
<dbReference type="PANTHER" id="PTHR46797:SF1">
    <property type="entry name" value="METHYLPHOSPHONATE SYNTHASE"/>
    <property type="match status" value="1"/>
</dbReference>
<dbReference type="SUPFAM" id="SSF47413">
    <property type="entry name" value="lambda repressor-like DNA-binding domains"/>
    <property type="match status" value="1"/>
</dbReference>
<evidence type="ECO:0000313" key="3">
    <source>
        <dbReference type="EMBL" id="AMD90324.1"/>
    </source>
</evidence>
<dbReference type="CDD" id="cd00093">
    <property type="entry name" value="HTH_XRE"/>
    <property type="match status" value="1"/>
</dbReference>
<dbReference type="GO" id="GO:0005829">
    <property type="term" value="C:cytosol"/>
    <property type="evidence" value="ECO:0007669"/>
    <property type="project" value="TreeGrafter"/>
</dbReference>
<evidence type="ECO:0000259" key="2">
    <source>
        <dbReference type="PROSITE" id="PS50943"/>
    </source>
</evidence>
<dbReference type="InterPro" id="IPR001387">
    <property type="entry name" value="Cro/C1-type_HTH"/>
</dbReference>
<dbReference type="AlphaFoldDB" id="A0A0X8JK96"/>
<dbReference type="SMART" id="SM00530">
    <property type="entry name" value="HTH_XRE"/>
    <property type="match status" value="1"/>
</dbReference>
<dbReference type="RefSeq" id="WP_062252868.1">
    <property type="nucleotide sequence ID" value="NZ_CP014229.1"/>
</dbReference>
<sequence length="77" mass="8746">MFKKNSDAFGPVLRQFRVKKGLTQDRLSEMVGIASAFISMLESGHKYPNLEMLFKLAHALGVRPGALLDEMERRLRP</sequence>
<reference evidence="4" key="1">
    <citation type="submission" date="2016-02" db="EMBL/GenBank/DDBJ databases">
        <authorList>
            <person name="Holder M.E."/>
            <person name="Ajami N.J."/>
            <person name="Petrosino J.F."/>
        </authorList>
    </citation>
    <scope>NUCLEOTIDE SEQUENCE [LARGE SCALE GENOMIC DNA]</scope>
    <source>
        <strain evidence="4">CCUG 45958</strain>
    </source>
</reference>
<dbReference type="Pfam" id="PF01381">
    <property type="entry name" value="HTH_3"/>
    <property type="match status" value="1"/>
</dbReference>
<keyword evidence="4" id="KW-1185">Reference proteome</keyword>
<dbReference type="PROSITE" id="PS50943">
    <property type="entry name" value="HTH_CROC1"/>
    <property type="match status" value="1"/>
</dbReference>
<dbReference type="PANTHER" id="PTHR46797">
    <property type="entry name" value="HTH-TYPE TRANSCRIPTIONAL REGULATOR"/>
    <property type="match status" value="1"/>
</dbReference>
<dbReference type="Proteomes" id="UP000069241">
    <property type="component" value="Chromosome"/>
</dbReference>
<proteinExistence type="predicted"/>
<accession>A0A0X8JK96</accession>